<dbReference type="PROSITE" id="PS51900">
    <property type="entry name" value="CB"/>
    <property type="match status" value="1"/>
</dbReference>
<dbReference type="PANTHER" id="PTHR30349">
    <property type="entry name" value="PHAGE INTEGRASE-RELATED"/>
    <property type="match status" value="1"/>
</dbReference>
<keyword evidence="3" id="KW-0233">DNA recombination</keyword>
<dbReference type="InterPro" id="IPR044068">
    <property type="entry name" value="CB"/>
</dbReference>
<sequence>MDIAEAVQEFLVDHTARGSSPFTVIYYRRTLNNVLRDWLSCEVQELNTFTVNRALAAMADRGVKPATLASADRALRGFTAWLKGVDLIHKDPMQGRKRPKLRPEPKQVLNQEEIRAMFAAVKADKRHAARNTAILYLLLSTGLRAGELVNLTLPDIDWENGLLTVKGKTGVGTVPVDRRTLQILRRYITHSRRATIPQVFVYAGKPLSPDGLGQLIHRIADRGGIDRPVGPHILRHTFATAFIENGGDAFSLKRILRHTTM</sequence>
<evidence type="ECO:0000313" key="8">
    <source>
        <dbReference type="Proteomes" id="UP001232163"/>
    </source>
</evidence>
<reference evidence="7 8" key="1">
    <citation type="submission" date="2023-07" db="EMBL/GenBank/DDBJ databases">
        <title>Genomic Encyclopedia of Type Strains, Phase IV (KMG-IV): sequencing the most valuable type-strain genomes for metagenomic binning, comparative biology and taxonomic classification.</title>
        <authorList>
            <person name="Goeker M."/>
        </authorList>
    </citation>
    <scope>NUCLEOTIDE SEQUENCE [LARGE SCALE GENOMIC DNA]</scope>
    <source>
        <strain evidence="7 8">NIO-1023</strain>
    </source>
</reference>
<dbReference type="Proteomes" id="UP001232163">
    <property type="component" value="Unassembled WGS sequence"/>
</dbReference>
<name>A0ABT9MGM1_9DEIO</name>
<evidence type="ECO:0000256" key="2">
    <source>
        <dbReference type="ARBA" id="ARBA00023125"/>
    </source>
</evidence>
<dbReference type="InterPro" id="IPR002104">
    <property type="entry name" value="Integrase_catalytic"/>
</dbReference>
<feature type="domain" description="Tyr recombinase" evidence="5">
    <location>
        <begin position="104"/>
        <end position="261"/>
    </location>
</feature>
<keyword evidence="8" id="KW-1185">Reference proteome</keyword>
<dbReference type="PANTHER" id="PTHR30349:SF81">
    <property type="entry name" value="TYROSINE RECOMBINASE XERC"/>
    <property type="match status" value="1"/>
</dbReference>
<keyword evidence="1" id="KW-0229">DNA integration</keyword>
<evidence type="ECO:0000256" key="3">
    <source>
        <dbReference type="ARBA" id="ARBA00023172"/>
    </source>
</evidence>
<dbReference type="RefSeq" id="WP_307467271.1">
    <property type="nucleotide sequence ID" value="NZ_JAURUR010000010.1"/>
</dbReference>
<dbReference type="InterPro" id="IPR011010">
    <property type="entry name" value="DNA_brk_join_enz"/>
</dbReference>
<dbReference type="PROSITE" id="PS51898">
    <property type="entry name" value="TYR_RECOMBINASE"/>
    <property type="match status" value="1"/>
</dbReference>
<evidence type="ECO:0000259" key="6">
    <source>
        <dbReference type="PROSITE" id="PS51900"/>
    </source>
</evidence>
<gene>
    <name evidence="7" type="ORF">QO006_002807</name>
</gene>
<feature type="domain" description="Core-binding (CB)" evidence="6">
    <location>
        <begin position="1"/>
        <end position="83"/>
    </location>
</feature>
<dbReference type="InterPro" id="IPR050090">
    <property type="entry name" value="Tyrosine_recombinase_XerCD"/>
</dbReference>
<proteinExistence type="predicted"/>
<accession>A0ABT9MGM1</accession>
<evidence type="ECO:0000313" key="7">
    <source>
        <dbReference type="EMBL" id="MDP9765359.1"/>
    </source>
</evidence>
<keyword evidence="2 4" id="KW-0238">DNA-binding</keyword>
<dbReference type="Gene3D" id="1.10.150.130">
    <property type="match status" value="1"/>
</dbReference>
<comment type="caution">
    <text evidence="7">The sequence shown here is derived from an EMBL/GenBank/DDBJ whole genome shotgun (WGS) entry which is preliminary data.</text>
</comment>
<evidence type="ECO:0000256" key="1">
    <source>
        <dbReference type="ARBA" id="ARBA00022908"/>
    </source>
</evidence>
<dbReference type="Pfam" id="PF00589">
    <property type="entry name" value="Phage_integrase"/>
    <property type="match status" value="1"/>
</dbReference>
<organism evidence="7 8">
    <name type="scientific">Deinococcus enclensis</name>
    <dbReference type="NCBI Taxonomy" id="1049582"/>
    <lineage>
        <taxon>Bacteria</taxon>
        <taxon>Thermotogati</taxon>
        <taxon>Deinococcota</taxon>
        <taxon>Deinococci</taxon>
        <taxon>Deinococcales</taxon>
        <taxon>Deinococcaceae</taxon>
        <taxon>Deinococcus</taxon>
    </lineage>
</organism>
<evidence type="ECO:0000256" key="4">
    <source>
        <dbReference type="PROSITE-ProRule" id="PRU01248"/>
    </source>
</evidence>
<dbReference type="EMBL" id="JAURUR010000010">
    <property type="protein sequence ID" value="MDP9765359.1"/>
    <property type="molecule type" value="Genomic_DNA"/>
</dbReference>
<dbReference type="Pfam" id="PF02899">
    <property type="entry name" value="Phage_int_SAM_1"/>
    <property type="match status" value="1"/>
</dbReference>
<dbReference type="SUPFAM" id="SSF56349">
    <property type="entry name" value="DNA breaking-rejoining enzymes"/>
    <property type="match status" value="1"/>
</dbReference>
<dbReference type="InterPro" id="IPR010998">
    <property type="entry name" value="Integrase_recombinase_N"/>
</dbReference>
<dbReference type="Gene3D" id="1.10.443.10">
    <property type="entry name" value="Intergrase catalytic core"/>
    <property type="match status" value="1"/>
</dbReference>
<dbReference type="InterPro" id="IPR013762">
    <property type="entry name" value="Integrase-like_cat_sf"/>
</dbReference>
<protein>
    <submittedName>
        <fullName evidence="7">Site-specific recombinase XerD</fullName>
    </submittedName>
</protein>
<dbReference type="InterPro" id="IPR004107">
    <property type="entry name" value="Integrase_SAM-like_N"/>
</dbReference>
<evidence type="ECO:0000259" key="5">
    <source>
        <dbReference type="PROSITE" id="PS51898"/>
    </source>
</evidence>